<evidence type="ECO:0000313" key="2">
    <source>
        <dbReference type="EMBL" id="PPK71359.1"/>
    </source>
</evidence>
<protein>
    <submittedName>
        <fullName evidence="2">Formylglycine-generating enzyme required for sulfatase activity</fullName>
    </submittedName>
</protein>
<dbReference type="InterPro" id="IPR016187">
    <property type="entry name" value="CTDL_fold"/>
</dbReference>
<dbReference type="InterPro" id="IPR051043">
    <property type="entry name" value="Sulfatase_Mod_Factor_Kinase"/>
</dbReference>
<dbReference type="InterPro" id="IPR042095">
    <property type="entry name" value="SUMF_sf"/>
</dbReference>
<reference evidence="2 3" key="1">
    <citation type="submission" date="2018-02" db="EMBL/GenBank/DDBJ databases">
        <title>Genomic Encyclopedia of Archaeal and Bacterial Type Strains, Phase II (KMG-II): from individual species to whole genera.</title>
        <authorList>
            <person name="Goeker M."/>
        </authorList>
    </citation>
    <scope>NUCLEOTIDE SEQUENCE [LARGE SCALE GENOMIC DNA]</scope>
    <source>
        <strain evidence="2 3">YU 961-1</strain>
    </source>
</reference>
<gene>
    <name evidence="2" type="ORF">CLV40_101549</name>
</gene>
<comment type="caution">
    <text evidence="2">The sequence shown here is derived from an EMBL/GenBank/DDBJ whole genome shotgun (WGS) entry which is preliminary data.</text>
</comment>
<dbReference type="PANTHER" id="PTHR23150:SF19">
    <property type="entry name" value="FORMYLGLYCINE-GENERATING ENZYME"/>
    <property type="match status" value="1"/>
</dbReference>
<dbReference type="Pfam" id="PF03781">
    <property type="entry name" value="FGE-sulfatase"/>
    <property type="match status" value="1"/>
</dbReference>
<dbReference type="InterPro" id="IPR005532">
    <property type="entry name" value="SUMF_dom"/>
</dbReference>
<proteinExistence type="predicted"/>
<sequence length="290" mass="31807">MNRTRTAPLAGDAVALPGGEFLMGTDSGEGHPADGEGPAHVVRLSPFRIDRFTVTNDRFAEFVAATGFTTEAEHYGWSYVFAGLLADRHPVARSVRAPWWRQVHGATWRSPEGPGSTVLDRGDHPVTQVSWRDARAFCRWAGARLPTEAEWEYAARGGLVGRRYPWGDLREPGGAHRMNIWQGEFPDGDLGLDGWVGTAPVDTYEPNGFGLSNMTGNVWEWCADWFNPTAYATSRIDDPTGPRSGSHRVLRGGSYLSHESHCDRYRVAARGANTQDGSAGDIGFRCVYPG</sequence>
<dbReference type="Proteomes" id="UP000239203">
    <property type="component" value="Unassembled WGS sequence"/>
</dbReference>
<dbReference type="Gene3D" id="3.90.1580.10">
    <property type="entry name" value="paralog of FGE (formylglycine-generating enzyme)"/>
    <property type="match status" value="1"/>
</dbReference>
<dbReference type="AlphaFoldDB" id="A0A2S6H1J3"/>
<dbReference type="SUPFAM" id="SSF56436">
    <property type="entry name" value="C-type lectin-like"/>
    <property type="match status" value="1"/>
</dbReference>
<dbReference type="RefSeq" id="WP_281261634.1">
    <property type="nucleotide sequence ID" value="NZ_CP154825.1"/>
</dbReference>
<feature type="domain" description="Sulfatase-modifying factor enzyme-like" evidence="1">
    <location>
        <begin position="12"/>
        <end position="287"/>
    </location>
</feature>
<evidence type="ECO:0000313" key="3">
    <source>
        <dbReference type="Proteomes" id="UP000239203"/>
    </source>
</evidence>
<accession>A0A2S6H1J3</accession>
<evidence type="ECO:0000259" key="1">
    <source>
        <dbReference type="Pfam" id="PF03781"/>
    </source>
</evidence>
<keyword evidence="3" id="KW-1185">Reference proteome</keyword>
<name>A0A2S6H1J3_9PSEU</name>
<dbReference type="GO" id="GO:0120147">
    <property type="term" value="F:formylglycine-generating oxidase activity"/>
    <property type="evidence" value="ECO:0007669"/>
    <property type="project" value="TreeGrafter"/>
</dbReference>
<dbReference type="EMBL" id="PTIX01000001">
    <property type="protein sequence ID" value="PPK71359.1"/>
    <property type="molecule type" value="Genomic_DNA"/>
</dbReference>
<dbReference type="PANTHER" id="PTHR23150">
    <property type="entry name" value="SULFATASE MODIFYING FACTOR 1, 2"/>
    <property type="match status" value="1"/>
</dbReference>
<organism evidence="2 3">
    <name type="scientific">Actinokineospora auranticolor</name>
    <dbReference type="NCBI Taxonomy" id="155976"/>
    <lineage>
        <taxon>Bacteria</taxon>
        <taxon>Bacillati</taxon>
        <taxon>Actinomycetota</taxon>
        <taxon>Actinomycetes</taxon>
        <taxon>Pseudonocardiales</taxon>
        <taxon>Pseudonocardiaceae</taxon>
        <taxon>Actinokineospora</taxon>
    </lineage>
</organism>